<keyword evidence="11" id="KW-1185">Reference proteome</keyword>
<dbReference type="GO" id="GO:0051213">
    <property type="term" value="F:dioxygenase activity"/>
    <property type="evidence" value="ECO:0007669"/>
    <property type="project" value="UniProtKB-KW"/>
</dbReference>
<protein>
    <submittedName>
        <fullName evidence="10">VOC family protein</fullName>
    </submittedName>
</protein>
<dbReference type="GO" id="GO:0008198">
    <property type="term" value="F:ferrous iron binding"/>
    <property type="evidence" value="ECO:0007669"/>
    <property type="project" value="InterPro"/>
</dbReference>
<evidence type="ECO:0000256" key="3">
    <source>
        <dbReference type="ARBA" id="ARBA00022723"/>
    </source>
</evidence>
<dbReference type="InterPro" id="IPR037523">
    <property type="entry name" value="VOC_core"/>
</dbReference>
<dbReference type="Proteomes" id="UP000325517">
    <property type="component" value="Chromosome"/>
</dbReference>
<sequence length="282" mass="31297">MKYQNKPYTFVELVDLKVTDLDRSLKFYEEVVGFKVLEKKDNKILLTADGKIALLSIEQPENVVLKQENTTGLYHFALLLPSRADLGAVLQHFIDINMRIGAGDHLVSEALYLNDPDGNGIEIYTDRPESEWTWNGEYVEMATLQIDAQSILKEGANTDWAGLPDGTVMGHIHLQVADLAKTEKFYHLLGFGVATPNYPGALFMATGKYHHHIGLNTWAGVGASPTAENATGLEAFTLVYPSNEVLNDTLENLKTNNVSVVEESGMYITKDPSQNKIKLIVK</sequence>
<keyword evidence="3" id="KW-0479">Metal-binding</keyword>
<organism evidence="10 11">
    <name type="scientific">Psychrobacillus glaciei</name>
    <dbReference type="NCBI Taxonomy" id="2283160"/>
    <lineage>
        <taxon>Bacteria</taxon>
        <taxon>Bacillati</taxon>
        <taxon>Bacillota</taxon>
        <taxon>Bacilli</taxon>
        <taxon>Bacillales</taxon>
        <taxon>Bacillaceae</taxon>
        <taxon>Psychrobacillus</taxon>
    </lineage>
</organism>
<dbReference type="InterPro" id="IPR004360">
    <property type="entry name" value="Glyas_Fos-R_dOase_dom"/>
</dbReference>
<accession>A0A5J6SJT5</accession>
<dbReference type="KEGG" id="psyo:PB01_04870"/>
<dbReference type="PROSITE" id="PS51819">
    <property type="entry name" value="VOC"/>
    <property type="match status" value="1"/>
</dbReference>
<dbReference type="AlphaFoldDB" id="A0A5J6SJT5"/>
<evidence type="ECO:0000256" key="4">
    <source>
        <dbReference type="ARBA" id="ARBA00022797"/>
    </source>
</evidence>
<dbReference type="InterPro" id="IPR000486">
    <property type="entry name" value="Xdiol_ring_cleave_dOase_1/2"/>
</dbReference>
<comment type="cofactor">
    <cofactor evidence="1 8">
        <name>Fe(2+)</name>
        <dbReference type="ChEBI" id="CHEBI:29033"/>
    </cofactor>
</comment>
<evidence type="ECO:0000313" key="11">
    <source>
        <dbReference type="Proteomes" id="UP000325517"/>
    </source>
</evidence>
<dbReference type="PANTHER" id="PTHR43279:SF1">
    <property type="entry name" value="CATECHOL-2,3-DIOXYGENASE"/>
    <property type="match status" value="1"/>
</dbReference>
<evidence type="ECO:0000256" key="2">
    <source>
        <dbReference type="ARBA" id="ARBA00008784"/>
    </source>
</evidence>
<proteinExistence type="inferred from homology"/>
<keyword evidence="6 8" id="KW-0560">Oxidoreductase</keyword>
<evidence type="ECO:0000256" key="1">
    <source>
        <dbReference type="ARBA" id="ARBA00001954"/>
    </source>
</evidence>
<evidence type="ECO:0000256" key="8">
    <source>
        <dbReference type="RuleBase" id="RU000683"/>
    </source>
</evidence>
<keyword evidence="5 8" id="KW-0223">Dioxygenase</keyword>
<comment type="similarity">
    <text evidence="2 8">Belongs to the extradiol ring-cleavage dioxygenase family.</text>
</comment>
<reference evidence="10 11" key="1">
    <citation type="submission" date="2018-07" db="EMBL/GenBank/DDBJ databases">
        <title>Complete genome sequence of Psychrobacillus sp. PB01, isolated from iceberg, and comparative genome analysis of Psychrobacillus strains.</title>
        <authorList>
            <person name="Lee P.C."/>
        </authorList>
    </citation>
    <scope>NUCLEOTIDE SEQUENCE [LARGE SCALE GENOMIC DNA]</scope>
    <source>
        <strain evidence="10 11">PB01</strain>
    </source>
</reference>
<dbReference type="CDD" id="cd16359">
    <property type="entry name" value="VOC_BsCatE_like_C"/>
    <property type="match status" value="1"/>
</dbReference>
<dbReference type="Gene3D" id="3.10.180.10">
    <property type="entry name" value="2,3-Dihydroxybiphenyl 1,2-Dioxygenase, domain 1"/>
    <property type="match status" value="2"/>
</dbReference>
<dbReference type="EMBL" id="CP031223">
    <property type="protein sequence ID" value="QFF98205.1"/>
    <property type="molecule type" value="Genomic_DNA"/>
</dbReference>
<name>A0A5J6SJT5_9BACI</name>
<dbReference type="InterPro" id="IPR029068">
    <property type="entry name" value="Glyas_Bleomycin-R_OHBP_Dase"/>
</dbReference>
<feature type="domain" description="VOC" evidence="9">
    <location>
        <begin position="9"/>
        <end position="126"/>
    </location>
</feature>
<dbReference type="PANTHER" id="PTHR43279">
    <property type="entry name" value="CATECHOL-2,3-DIOXYGENASE"/>
    <property type="match status" value="1"/>
</dbReference>
<dbReference type="SUPFAM" id="SSF54593">
    <property type="entry name" value="Glyoxalase/Bleomycin resistance protein/Dihydroxybiphenyl dioxygenase"/>
    <property type="match status" value="2"/>
</dbReference>
<dbReference type="CDD" id="cd07255">
    <property type="entry name" value="VOC_BsCatE_like_N"/>
    <property type="match status" value="1"/>
</dbReference>
<dbReference type="OrthoDB" id="9792626at2"/>
<evidence type="ECO:0000256" key="6">
    <source>
        <dbReference type="ARBA" id="ARBA00023002"/>
    </source>
</evidence>
<dbReference type="PROSITE" id="PS00082">
    <property type="entry name" value="EXTRADIOL_DIOXYGENAS"/>
    <property type="match status" value="1"/>
</dbReference>
<gene>
    <name evidence="10" type="ORF">PB01_04870</name>
</gene>
<evidence type="ECO:0000256" key="5">
    <source>
        <dbReference type="ARBA" id="ARBA00022964"/>
    </source>
</evidence>
<keyword evidence="4 8" id="KW-0058">Aromatic hydrocarbons catabolism</keyword>
<keyword evidence="7 8" id="KW-0408">Iron</keyword>
<dbReference type="RefSeq" id="WP_151699149.1">
    <property type="nucleotide sequence ID" value="NZ_CP031223.1"/>
</dbReference>
<dbReference type="Pfam" id="PF00903">
    <property type="entry name" value="Glyoxalase"/>
    <property type="match status" value="2"/>
</dbReference>
<evidence type="ECO:0000259" key="9">
    <source>
        <dbReference type="PROSITE" id="PS51819"/>
    </source>
</evidence>
<evidence type="ECO:0000313" key="10">
    <source>
        <dbReference type="EMBL" id="QFF98205.1"/>
    </source>
</evidence>
<evidence type="ECO:0000256" key="7">
    <source>
        <dbReference type="ARBA" id="ARBA00023004"/>
    </source>
</evidence>